<dbReference type="HOGENOM" id="CLU_212108_0_0_9"/>
<keyword evidence="1" id="KW-0812">Transmembrane</keyword>
<evidence type="ECO:0000256" key="1">
    <source>
        <dbReference type="SAM" id="Phobius"/>
    </source>
</evidence>
<keyword evidence="1" id="KW-0472">Membrane</keyword>
<comment type="caution">
    <text evidence="2">The sequence shown here is derived from an EMBL/GenBank/DDBJ whole genome shotgun (WGS) entry which is preliminary data.</text>
</comment>
<organism evidence="2 3">
    <name type="scientific">Enterococcus italicus (strain DSM 15952 / CCUG 50447 / LMG 22039 / TP 1.5)</name>
    <dbReference type="NCBI Taxonomy" id="888064"/>
    <lineage>
        <taxon>Bacteria</taxon>
        <taxon>Bacillati</taxon>
        <taxon>Bacillota</taxon>
        <taxon>Bacilli</taxon>
        <taxon>Lactobacillales</taxon>
        <taxon>Enterococcaceae</taxon>
        <taxon>Enterococcus</taxon>
    </lineage>
</organism>
<evidence type="ECO:0000313" key="2">
    <source>
        <dbReference type="EMBL" id="EFU72947.1"/>
    </source>
</evidence>
<accession>E6LIQ5</accession>
<dbReference type="STRING" id="888064.HMPREF9088_2245"/>
<dbReference type="Proteomes" id="UP000010296">
    <property type="component" value="Unassembled WGS sequence"/>
</dbReference>
<dbReference type="AlphaFoldDB" id="E6LIQ5"/>
<reference evidence="2 3" key="1">
    <citation type="submission" date="2010-12" db="EMBL/GenBank/DDBJ databases">
        <authorList>
            <person name="Muzny D."/>
            <person name="Qin X."/>
            <person name="Deng J."/>
            <person name="Jiang H."/>
            <person name="Liu Y."/>
            <person name="Qu J."/>
            <person name="Song X.-Z."/>
            <person name="Zhang L."/>
            <person name="Thornton R."/>
            <person name="Coyle M."/>
            <person name="Francisco L."/>
            <person name="Jackson L."/>
            <person name="Javaid M."/>
            <person name="Korchina V."/>
            <person name="Kovar C."/>
            <person name="Mata R."/>
            <person name="Mathew T."/>
            <person name="Ngo R."/>
            <person name="Nguyen L."/>
            <person name="Nguyen N."/>
            <person name="Okwuonu G."/>
            <person name="Ongeri F."/>
            <person name="Pham C."/>
            <person name="Simmons D."/>
            <person name="Wilczek-Boney K."/>
            <person name="Hale W."/>
            <person name="Jakkamsetti A."/>
            <person name="Pham P."/>
            <person name="Ruth R."/>
            <person name="San Lucas F."/>
            <person name="Warren J."/>
            <person name="Zhang J."/>
            <person name="Zhao Z."/>
            <person name="Zhou C."/>
            <person name="Zhu D."/>
            <person name="Lee S."/>
            <person name="Bess C."/>
            <person name="Blankenburg K."/>
            <person name="Forbes L."/>
            <person name="Fu Q."/>
            <person name="Gubbala S."/>
            <person name="Hirani K."/>
            <person name="Jayaseelan J.C."/>
            <person name="Lara F."/>
            <person name="Munidasa M."/>
            <person name="Palculict T."/>
            <person name="Patil S."/>
            <person name="Pu L.-L."/>
            <person name="Saada N."/>
            <person name="Tang L."/>
            <person name="Weissenberger G."/>
            <person name="Zhu Y."/>
            <person name="Hemphill L."/>
            <person name="Shang Y."/>
            <person name="Youmans B."/>
            <person name="Ayvaz T."/>
            <person name="Ross M."/>
            <person name="Santibanez J."/>
            <person name="Aqrawi P."/>
            <person name="Gross S."/>
            <person name="Joshi V."/>
            <person name="Fowler G."/>
            <person name="Nazareth L."/>
            <person name="Reid J."/>
            <person name="Worley K."/>
            <person name="Petrosino J."/>
            <person name="Highlander S."/>
            <person name="Gibbs R."/>
        </authorList>
    </citation>
    <scope>NUCLEOTIDE SEQUENCE [LARGE SCALE GENOMIC DNA]</scope>
    <source>
        <strain evidence="3">DSM 15952 / CCUG 50447 / LMG 22039 / TP 1.5</strain>
    </source>
</reference>
<name>E6LIQ5_ENTI1</name>
<proteinExistence type="predicted"/>
<keyword evidence="3" id="KW-1185">Reference proteome</keyword>
<gene>
    <name evidence="2" type="ORF">HMPREF9088_2245</name>
</gene>
<evidence type="ECO:0000313" key="3">
    <source>
        <dbReference type="Proteomes" id="UP000010296"/>
    </source>
</evidence>
<keyword evidence="1" id="KW-1133">Transmembrane helix</keyword>
<feature type="transmembrane region" description="Helical" evidence="1">
    <location>
        <begin position="9"/>
        <end position="25"/>
    </location>
</feature>
<dbReference type="EMBL" id="AEPV01000090">
    <property type="protein sequence ID" value="EFU72947.1"/>
    <property type="molecule type" value="Genomic_DNA"/>
</dbReference>
<protein>
    <submittedName>
        <fullName evidence="2">Uncharacterized protein</fullName>
    </submittedName>
</protein>
<sequence length="55" mass="6477">MNKIFGKNIYYSYFIVAILSLIAFLVRHSTIWLVLCFAWLSMGFSVLARNKKNHH</sequence>
<feature type="transmembrane region" description="Helical" evidence="1">
    <location>
        <begin position="31"/>
        <end position="48"/>
    </location>
</feature>